<sequence length="99" mass="10204">MRNRTSLVGAFGALLAVGALGATAGMMAKRWAQRHRAQRTSYYRDLSRWEDEGGSLATNGSGGSAVTAFGASQPGVASDTARTGDGAAGEPWPFPHGHA</sequence>
<keyword evidence="3" id="KW-1185">Reference proteome</keyword>
<name>A0A3N6NBA1_9BURK</name>
<evidence type="ECO:0000256" key="1">
    <source>
        <dbReference type="SAM" id="MobiDB-lite"/>
    </source>
</evidence>
<organism evidence="2 3">
    <name type="scientific">Paraburkholderia dinghuensis</name>
    <dbReference type="NCBI Taxonomy" id="2305225"/>
    <lineage>
        <taxon>Bacteria</taxon>
        <taxon>Pseudomonadati</taxon>
        <taxon>Pseudomonadota</taxon>
        <taxon>Betaproteobacteria</taxon>
        <taxon>Burkholderiales</taxon>
        <taxon>Burkholderiaceae</taxon>
        <taxon>Paraburkholderia</taxon>
    </lineage>
</organism>
<feature type="region of interest" description="Disordered" evidence="1">
    <location>
        <begin position="54"/>
        <end position="99"/>
    </location>
</feature>
<protein>
    <submittedName>
        <fullName evidence="2">Uncharacterized protein</fullName>
    </submittedName>
</protein>
<evidence type="ECO:0000313" key="3">
    <source>
        <dbReference type="Proteomes" id="UP000272778"/>
    </source>
</evidence>
<comment type="caution">
    <text evidence="2">The sequence shown here is derived from an EMBL/GenBank/DDBJ whole genome shotgun (WGS) entry which is preliminary data.</text>
</comment>
<dbReference type="EMBL" id="RQIS01000003">
    <property type="protein sequence ID" value="RQH08481.1"/>
    <property type="molecule type" value="Genomic_DNA"/>
</dbReference>
<evidence type="ECO:0000313" key="2">
    <source>
        <dbReference type="EMBL" id="RQH08481.1"/>
    </source>
</evidence>
<dbReference type="RefSeq" id="WP_124150046.1">
    <property type="nucleotide sequence ID" value="NZ_RQIS01000003.1"/>
</dbReference>
<gene>
    <name evidence="2" type="ORF">D1Y85_05615</name>
</gene>
<dbReference type="AlphaFoldDB" id="A0A3N6NBA1"/>
<dbReference type="OrthoDB" id="9100881at2"/>
<accession>A0A3N6NBA1</accession>
<proteinExistence type="predicted"/>
<dbReference type="Proteomes" id="UP000272778">
    <property type="component" value="Unassembled WGS sequence"/>
</dbReference>
<reference evidence="2 3" key="1">
    <citation type="submission" date="2018-11" db="EMBL/GenBank/DDBJ databases">
        <title>Paraburkholderia sp. DHOA04, isolated from soil.</title>
        <authorList>
            <person name="Gao Z.-H."/>
            <person name="Qiu L.-H."/>
            <person name="Fu J.-C."/>
        </authorList>
    </citation>
    <scope>NUCLEOTIDE SEQUENCE [LARGE SCALE GENOMIC DNA]</scope>
    <source>
        <strain evidence="2 3">DHOA04</strain>
    </source>
</reference>